<dbReference type="Gene3D" id="2.40.128.20">
    <property type="match status" value="1"/>
</dbReference>
<name>A0A8C5QYW3_9ANUR</name>
<dbReference type="PRINTS" id="PR01254">
    <property type="entry name" value="PGNDSYNTHASE"/>
</dbReference>
<feature type="chain" id="PRO_5034475195" description="Lipocalin/cytosolic fatty-acid binding domain-containing protein" evidence="2">
    <location>
        <begin position="22"/>
        <end position="182"/>
    </location>
</feature>
<sequence>MKGLMLALGFLVALCTLCAQAQPAIQPDFKPDKIVGKWYSFALASNSDWFQAKRGHMKMCTTVITPTADGNLEVESTYPKNDRCEKRTMTYIKTDTPGRYTSKGIRTGSELDITVTYTNYDGYCIITTRINRGQSSSVMVSLFGRTQNMQAELFDRFREVAQAQGLNAEDVLILPQTGQCIL</sequence>
<dbReference type="Proteomes" id="UP000694569">
    <property type="component" value="Unplaced"/>
</dbReference>
<dbReference type="InterPro" id="IPR002345">
    <property type="entry name" value="Lipocalin"/>
</dbReference>
<dbReference type="InterPro" id="IPR000566">
    <property type="entry name" value="Lipocln_cytosolic_FA-bd_dom"/>
</dbReference>
<organism evidence="4 5">
    <name type="scientific">Leptobrachium leishanense</name>
    <name type="common">Leishan spiny toad</name>
    <dbReference type="NCBI Taxonomy" id="445787"/>
    <lineage>
        <taxon>Eukaryota</taxon>
        <taxon>Metazoa</taxon>
        <taxon>Chordata</taxon>
        <taxon>Craniata</taxon>
        <taxon>Vertebrata</taxon>
        <taxon>Euteleostomi</taxon>
        <taxon>Amphibia</taxon>
        <taxon>Batrachia</taxon>
        <taxon>Anura</taxon>
        <taxon>Pelobatoidea</taxon>
        <taxon>Megophryidae</taxon>
        <taxon>Leptobrachium</taxon>
    </lineage>
</organism>
<comment type="similarity">
    <text evidence="1">Belongs to the calycin superfamily. Lipocalin family.</text>
</comment>
<dbReference type="Pfam" id="PF00061">
    <property type="entry name" value="Lipocalin"/>
    <property type="match status" value="1"/>
</dbReference>
<evidence type="ECO:0000313" key="4">
    <source>
        <dbReference type="Ensembl" id="ENSLLEP00000043738.1"/>
    </source>
</evidence>
<reference evidence="4" key="2">
    <citation type="submission" date="2025-09" db="UniProtKB">
        <authorList>
            <consortium name="Ensembl"/>
        </authorList>
    </citation>
    <scope>IDENTIFICATION</scope>
</reference>
<dbReference type="PRINTS" id="PR00179">
    <property type="entry name" value="LIPOCALIN"/>
</dbReference>
<dbReference type="PANTHER" id="PTHR11430">
    <property type="entry name" value="LIPOCALIN"/>
    <property type="match status" value="1"/>
</dbReference>
<reference evidence="4" key="1">
    <citation type="submission" date="2025-08" db="UniProtKB">
        <authorList>
            <consortium name="Ensembl"/>
        </authorList>
    </citation>
    <scope>IDENTIFICATION</scope>
</reference>
<dbReference type="SUPFAM" id="SSF50814">
    <property type="entry name" value="Lipocalins"/>
    <property type="match status" value="1"/>
</dbReference>
<feature type="signal peptide" evidence="2">
    <location>
        <begin position="1"/>
        <end position="21"/>
    </location>
</feature>
<evidence type="ECO:0000256" key="2">
    <source>
        <dbReference type="SAM" id="SignalP"/>
    </source>
</evidence>
<protein>
    <recommendedName>
        <fullName evidence="3">Lipocalin/cytosolic fatty-acid binding domain-containing protein</fullName>
    </recommendedName>
</protein>
<evidence type="ECO:0000259" key="3">
    <source>
        <dbReference type="Pfam" id="PF00061"/>
    </source>
</evidence>
<accession>A0A8C5QYW3</accession>
<feature type="domain" description="Lipocalin/cytosolic fatty-acid binding" evidence="3">
    <location>
        <begin position="35"/>
        <end position="177"/>
    </location>
</feature>
<dbReference type="GeneTree" id="ENSGT01050000244868"/>
<dbReference type="PANTHER" id="PTHR11430:SF32">
    <property type="entry name" value="CHLOROPLASTIC LIPOCALIN"/>
    <property type="match status" value="1"/>
</dbReference>
<dbReference type="AlphaFoldDB" id="A0A8C5QYW3"/>
<dbReference type="Ensembl" id="ENSLLET00000045484.1">
    <property type="protein sequence ID" value="ENSLLEP00000043738.1"/>
    <property type="gene ID" value="ENSLLEG00000027645.1"/>
</dbReference>
<dbReference type="InterPro" id="IPR012674">
    <property type="entry name" value="Calycin"/>
</dbReference>
<evidence type="ECO:0000256" key="1">
    <source>
        <dbReference type="ARBA" id="ARBA00006889"/>
    </source>
</evidence>
<evidence type="ECO:0000313" key="5">
    <source>
        <dbReference type="Proteomes" id="UP000694569"/>
    </source>
</evidence>
<keyword evidence="2" id="KW-0732">Signal</keyword>
<dbReference type="GO" id="GO:0036094">
    <property type="term" value="F:small molecule binding"/>
    <property type="evidence" value="ECO:0007669"/>
    <property type="project" value="InterPro"/>
</dbReference>
<keyword evidence="5" id="KW-1185">Reference proteome</keyword>
<proteinExistence type="inferred from homology"/>